<evidence type="ECO:0000313" key="1">
    <source>
        <dbReference type="EMBL" id="KAJ9087655.1"/>
    </source>
</evidence>
<evidence type="ECO:0000313" key="2">
    <source>
        <dbReference type="Proteomes" id="UP001165960"/>
    </source>
</evidence>
<reference evidence="1" key="1">
    <citation type="submission" date="2022-04" db="EMBL/GenBank/DDBJ databases">
        <title>Genome of the entomopathogenic fungus Entomophthora muscae.</title>
        <authorList>
            <person name="Elya C."/>
            <person name="Lovett B.R."/>
            <person name="Lee E."/>
            <person name="Macias A.M."/>
            <person name="Hajek A.E."/>
            <person name="De Bivort B.L."/>
            <person name="Kasson M.T."/>
            <person name="De Fine Licht H.H."/>
            <person name="Stajich J.E."/>
        </authorList>
    </citation>
    <scope>NUCLEOTIDE SEQUENCE</scope>
    <source>
        <strain evidence="1">Berkeley</strain>
    </source>
</reference>
<keyword evidence="2" id="KW-1185">Reference proteome</keyword>
<dbReference type="Proteomes" id="UP001165960">
    <property type="component" value="Unassembled WGS sequence"/>
</dbReference>
<comment type="caution">
    <text evidence="1">The sequence shown here is derived from an EMBL/GenBank/DDBJ whole genome shotgun (WGS) entry which is preliminary data.</text>
</comment>
<sequence length="355" mass="38755">MAKKENNSSTTNTLSDFVNSVINLLHDIGSPVETIEFDPSKTIADLSGLGICLNSEASKFALAFKPPVVAENASSCESFLNRLTQLTLICKGIPLNQGKCFRQEILEACKKVLKASICLGNSFLDKPISFEGENQKFIAGSLALDKEFLASTGILWNECEGLKNLPKSNKEAAYKRFLDVISLVDDAIYEIQELLDETQNRQEIDTIASARDSEELCDDFDLLDIDSVQLSLAQGAVVKKSLSLMKLIKLLLVKISKRTITESDINAEGIPDLIDLLVDEAKAVSNSVDDLGASLWDRNNHEELSDAISNLASCTKSLLKLATSISCDSHHSWFESCTKQVASLESDLLVGATGW</sequence>
<protein>
    <submittedName>
        <fullName evidence="1">Uncharacterized protein</fullName>
    </submittedName>
</protein>
<dbReference type="EMBL" id="QTSX02000218">
    <property type="protein sequence ID" value="KAJ9087655.1"/>
    <property type="molecule type" value="Genomic_DNA"/>
</dbReference>
<accession>A0ACC2UKM0</accession>
<gene>
    <name evidence="1" type="ORF">DSO57_1030960</name>
</gene>
<name>A0ACC2UKM0_9FUNG</name>
<proteinExistence type="predicted"/>
<organism evidence="1 2">
    <name type="scientific">Entomophthora muscae</name>
    <dbReference type="NCBI Taxonomy" id="34485"/>
    <lineage>
        <taxon>Eukaryota</taxon>
        <taxon>Fungi</taxon>
        <taxon>Fungi incertae sedis</taxon>
        <taxon>Zoopagomycota</taxon>
        <taxon>Entomophthoromycotina</taxon>
        <taxon>Entomophthoromycetes</taxon>
        <taxon>Entomophthorales</taxon>
        <taxon>Entomophthoraceae</taxon>
        <taxon>Entomophthora</taxon>
    </lineage>
</organism>